<gene>
    <name evidence="8" type="ORF">ACMU_04000</name>
</gene>
<evidence type="ECO:0000256" key="6">
    <source>
        <dbReference type="PIRSR" id="PIRSR015582-2"/>
    </source>
</evidence>
<dbReference type="OrthoDB" id="9800547at2"/>
<evidence type="ECO:0000259" key="7">
    <source>
        <dbReference type="Pfam" id="PF03328"/>
    </source>
</evidence>
<comment type="similarity">
    <text evidence="2">Belongs to the HpcH/HpaI aldolase family.</text>
</comment>
<dbReference type="Proteomes" id="UP000026249">
    <property type="component" value="Unassembled WGS sequence"/>
</dbReference>
<keyword evidence="8" id="KW-0456">Lyase</keyword>
<dbReference type="Gene3D" id="3.20.20.60">
    <property type="entry name" value="Phosphoenolpyruvate-binding domains"/>
    <property type="match status" value="1"/>
</dbReference>
<feature type="domain" description="HpcH/HpaI aldolase/citrate lyase" evidence="7">
    <location>
        <begin position="5"/>
        <end position="227"/>
    </location>
</feature>
<evidence type="ECO:0000256" key="1">
    <source>
        <dbReference type="ARBA" id="ARBA00001946"/>
    </source>
</evidence>
<dbReference type="AlphaFoldDB" id="A0A037ZEW4"/>
<reference evidence="8 9" key="1">
    <citation type="submission" date="2014-03" db="EMBL/GenBank/DDBJ databases">
        <title>Draft Genome Sequence of Actibacterium mucosum KCTC 23349, a Marine Alphaproteobacterium with Complex Ionic Requirements Isolated from Mediterranean Seawater at Malvarrosa Beach, Valencia, Spain.</title>
        <authorList>
            <person name="Arahal D.R."/>
            <person name="Shao Z."/>
            <person name="Lai Q."/>
            <person name="Pujalte M.J."/>
        </authorList>
    </citation>
    <scope>NUCLEOTIDE SEQUENCE [LARGE SCALE GENOMIC DNA]</scope>
    <source>
        <strain evidence="8 9">KCTC 23349</strain>
    </source>
</reference>
<dbReference type="GO" id="GO:0000287">
    <property type="term" value="F:magnesium ion binding"/>
    <property type="evidence" value="ECO:0007669"/>
    <property type="project" value="TreeGrafter"/>
</dbReference>
<protein>
    <submittedName>
        <fullName evidence="8">Citrate lyase</fullName>
    </submittedName>
</protein>
<evidence type="ECO:0000256" key="5">
    <source>
        <dbReference type="PIRSR" id="PIRSR015582-1"/>
    </source>
</evidence>
<evidence type="ECO:0000313" key="9">
    <source>
        <dbReference type="Proteomes" id="UP000026249"/>
    </source>
</evidence>
<comment type="cofactor">
    <cofactor evidence="1">
        <name>Mg(2+)</name>
        <dbReference type="ChEBI" id="CHEBI:18420"/>
    </cofactor>
</comment>
<dbReference type="STRING" id="1454373.ACMU_04000"/>
<feature type="binding site" evidence="5">
    <location>
        <position position="66"/>
    </location>
    <ligand>
        <name>substrate</name>
    </ligand>
</feature>
<dbReference type="InterPro" id="IPR011206">
    <property type="entry name" value="Citrate_lyase_beta/mcl1/mcl2"/>
</dbReference>
<dbReference type="GO" id="GO:0006107">
    <property type="term" value="P:oxaloacetate metabolic process"/>
    <property type="evidence" value="ECO:0007669"/>
    <property type="project" value="TreeGrafter"/>
</dbReference>
<evidence type="ECO:0000256" key="3">
    <source>
        <dbReference type="ARBA" id="ARBA00022723"/>
    </source>
</evidence>
<dbReference type="PANTHER" id="PTHR32308">
    <property type="entry name" value="LYASE BETA SUBUNIT, PUTATIVE (AFU_ORTHOLOGUE AFUA_4G13030)-RELATED"/>
    <property type="match status" value="1"/>
</dbReference>
<name>A0A037ZEW4_9RHOB</name>
<accession>A0A037ZEW4</accession>
<dbReference type="GO" id="GO:0016829">
    <property type="term" value="F:lyase activity"/>
    <property type="evidence" value="ECO:0007669"/>
    <property type="project" value="UniProtKB-KW"/>
</dbReference>
<dbReference type="InterPro" id="IPR040442">
    <property type="entry name" value="Pyrv_kinase-like_dom_sf"/>
</dbReference>
<dbReference type="EMBL" id="JFKE01000011">
    <property type="protein sequence ID" value="KAJ54066.1"/>
    <property type="molecule type" value="Genomic_DNA"/>
</dbReference>
<dbReference type="InterPro" id="IPR015813">
    <property type="entry name" value="Pyrv/PenolPyrv_kinase-like_dom"/>
</dbReference>
<comment type="caution">
    <text evidence="8">The sequence shown here is derived from an EMBL/GenBank/DDBJ whole genome shotgun (WGS) entry which is preliminary data.</text>
</comment>
<dbReference type="InterPro" id="IPR005000">
    <property type="entry name" value="Aldolase/citrate-lyase_domain"/>
</dbReference>
<feature type="binding site" evidence="6">
    <location>
        <position position="126"/>
    </location>
    <ligand>
        <name>Mg(2+)</name>
        <dbReference type="ChEBI" id="CHEBI:18420"/>
    </ligand>
</feature>
<evidence type="ECO:0000256" key="4">
    <source>
        <dbReference type="ARBA" id="ARBA00022842"/>
    </source>
</evidence>
<dbReference type="Pfam" id="PF03328">
    <property type="entry name" value="HpcH_HpaI"/>
    <property type="match status" value="1"/>
</dbReference>
<keyword evidence="9" id="KW-1185">Reference proteome</keyword>
<feature type="binding site" evidence="5">
    <location>
        <position position="126"/>
    </location>
    <ligand>
        <name>substrate</name>
    </ligand>
</feature>
<dbReference type="PIRSF" id="PIRSF015582">
    <property type="entry name" value="Cit_lyase_B"/>
    <property type="match status" value="1"/>
</dbReference>
<evidence type="ECO:0000313" key="8">
    <source>
        <dbReference type="EMBL" id="KAJ54066.1"/>
    </source>
</evidence>
<dbReference type="PANTHER" id="PTHR32308:SF0">
    <property type="entry name" value="HPCH_HPAI ALDOLASE_CITRATE LYASE DOMAIN-CONTAINING PROTEIN"/>
    <property type="match status" value="1"/>
</dbReference>
<dbReference type="SUPFAM" id="SSF51621">
    <property type="entry name" value="Phosphoenolpyruvate/pyruvate domain"/>
    <property type="match status" value="1"/>
</dbReference>
<keyword evidence="3 6" id="KW-0479">Metal-binding</keyword>
<sequence length="295" mass="31107">MSALRSFLFVPADSPDKMTKAVASGTDAVIFDLEDAVAPEHKPAARAEVARFLVETPDPTCQIWVRVNPLDSGMAEGDLQTILQGPLPSGIVLPKAVGPEDVAKLSKMLDAYDPEGAIRILPVATETAAAPFRLGDYADADLPRLWGLTWGAEDLSTALGAATNRDADGNWAFTYRMVRSMCLMAARAAGVEPVETLYANFRDTDGLRADSQAAATEGFTARLAIHPAQVGPINDAFVPSKDAITHAQRVVAAFDANPGTGTVGLDGQMLDIPHLTQARAVLARAAKFGLGIGDV</sequence>
<keyword evidence="4 6" id="KW-0460">Magnesium</keyword>
<dbReference type="RefSeq" id="WP_035262470.1">
    <property type="nucleotide sequence ID" value="NZ_JFKE01000011.1"/>
</dbReference>
<feature type="binding site" evidence="6">
    <location>
        <position position="154"/>
    </location>
    <ligand>
        <name>Mg(2+)</name>
        <dbReference type="ChEBI" id="CHEBI:18420"/>
    </ligand>
</feature>
<proteinExistence type="inferred from homology"/>
<evidence type="ECO:0000256" key="2">
    <source>
        <dbReference type="ARBA" id="ARBA00005568"/>
    </source>
</evidence>
<organism evidence="8 9">
    <name type="scientific">Actibacterium mucosum KCTC 23349</name>
    <dbReference type="NCBI Taxonomy" id="1454373"/>
    <lineage>
        <taxon>Bacteria</taxon>
        <taxon>Pseudomonadati</taxon>
        <taxon>Pseudomonadota</taxon>
        <taxon>Alphaproteobacteria</taxon>
        <taxon>Rhodobacterales</taxon>
        <taxon>Roseobacteraceae</taxon>
        <taxon>Actibacterium</taxon>
    </lineage>
</organism>